<accession>W7UNB0</accession>
<dbReference type="SUPFAM" id="SSF53335">
    <property type="entry name" value="S-adenosyl-L-methionine-dependent methyltransferases"/>
    <property type="match status" value="1"/>
</dbReference>
<comment type="caution">
    <text evidence="7">The sequence shown here is derived from an EMBL/GenBank/DDBJ whole genome shotgun (WGS) entry which is preliminary data.</text>
</comment>
<evidence type="ECO:0000313" key="8">
    <source>
        <dbReference type="Proteomes" id="UP000019365"/>
    </source>
</evidence>
<name>W7UNB0_RUMFL</name>
<evidence type="ECO:0000313" key="7">
    <source>
        <dbReference type="EMBL" id="EWM55293.1"/>
    </source>
</evidence>
<evidence type="ECO:0000256" key="4">
    <source>
        <dbReference type="ARBA" id="ARBA00022691"/>
    </source>
</evidence>
<dbReference type="InterPro" id="IPR029063">
    <property type="entry name" value="SAM-dependent_MTases_sf"/>
</dbReference>
<keyword evidence="2" id="KW-0489">Methyltransferase</keyword>
<dbReference type="AlphaFoldDB" id="W7UNB0"/>
<dbReference type="GO" id="GO:0006304">
    <property type="term" value="P:DNA modification"/>
    <property type="evidence" value="ECO:0007669"/>
    <property type="project" value="InterPro"/>
</dbReference>
<dbReference type="PRINTS" id="PR00507">
    <property type="entry name" value="N12N6MTFRASE"/>
</dbReference>
<dbReference type="eggNOG" id="COG1002">
    <property type="taxonomic scope" value="Bacteria"/>
</dbReference>
<dbReference type="GO" id="GO:0032259">
    <property type="term" value="P:methylation"/>
    <property type="evidence" value="ECO:0007669"/>
    <property type="project" value="UniProtKB-KW"/>
</dbReference>
<dbReference type="PROSITE" id="PS00092">
    <property type="entry name" value="N6_MTASE"/>
    <property type="match status" value="1"/>
</dbReference>
<dbReference type="InterPro" id="IPR050953">
    <property type="entry name" value="N4_N6_ade-DNA_methylase"/>
</dbReference>
<dbReference type="InterPro" id="IPR002052">
    <property type="entry name" value="DNA_methylase_N6_adenine_CS"/>
</dbReference>
<evidence type="ECO:0000256" key="3">
    <source>
        <dbReference type="ARBA" id="ARBA00022679"/>
    </source>
</evidence>
<sequence>MINIKADAAVSAFGNCEDVMDYSQLKRFAAAARSGLMSGNDEETAYYGFMRLCALAFVSYDSIREIMEEPQELRIAAFKEKCRQLSAVYGGIFLQHSELPVPEQLFDEDGAAARLTALPREIFRMEGALGWAHQGFNSPYREEIAVGLKNSKRLEAEKIAAATQLFTPMWIVRYMVQNTLCRYLEAHGYDISRGELSFGDGEPSAEKLPPEEITFMDPCMGSGNVLIYAFDVFMELYRRCGYTDKTAAESILRYNLFGLELDERACALAETALRRKAAVFGAEAEPMVYELSGADPVLGSLADSGDLIAKGGKSAVIGRLLQKKYTVIVTNPPYLGRPAMNKELSDHVRRRFADYGADLFSVFMARCMDMCADDGQLGFLAPATWLFLQSYEKLRLRIYSEYELQTLIHFEYSAFEDATVPLCTFTMGSPRKNTVGTYLRLAELKGDMEKQRQMVLSVLSGENMEYRFEADTEDFLTIPSAPAAYWLGRKLLRAFSGQTLGEIIHVREGLITGDNDRFLRRWYEVSSEKTASAAGEKKKWYWLNKGGDYRKWYGNRDYVVNWENDGYEIKNFRDCRGKLRSRPQGLAYNFRPSVSWSQITSGKLSVRFFDDSFMFNVAGTSAFPNDEKELLYILGLLNSKAVTELSAVLNPTMNMNPGDIARLPVPPRPEDMGEYEDLIRENVAICREDWDSFETSDGFERHPLI</sequence>
<dbReference type="InterPro" id="IPR011639">
    <property type="entry name" value="MethylTrfase_TaqI-like_dom"/>
</dbReference>
<dbReference type="PANTHER" id="PTHR33841:SF1">
    <property type="entry name" value="DNA METHYLTRANSFERASE A"/>
    <property type="match status" value="1"/>
</dbReference>
<dbReference type="eggNOG" id="COG0827">
    <property type="taxonomic scope" value="Bacteria"/>
</dbReference>
<dbReference type="GO" id="GO:0003676">
    <property type="term" value="F:nucleic acid binding"/>
    <property type="evidence" value="ECO:0007669"/>
    <property type="project" value="InterPro"/>
</dbReference>
<evidence type="ECO:0000256" key="2">
    <source>
        <dbReference type="ARBA" id="ARBA00022603"/>
    </source>
</evidence>
<keyword evidence="8" id="KW-1185">Reference proteome</keyword>
<dbReference type="PANTHER" id="PTHR33841">
    <property type="entry name" value="DNA METHYLTRANSFERASE YEEA-RELATED"/>
    <property type="match status" value="1"/>
</dbReference>
<reference evidence="7 8" key="1">
    <citation type="journal article" date="2014" name="PLoS ONE">
        <title>Rumen cellulosomics: divergent fiber-degrading strategies revealed by comparative genome-wide analysis of six ruminococcal strains.</title>
        <authorList>
            <person name="Dassa B."/>
            <person name="Borovok I."/>
            <person name="Ruimy-Israeli V."/>
            <person name="Lamed R."/>
            <person name="Flint H.J."/>
            <person name="Duncan S.H."/>
            <person name="Henrissat B."/>
            <person name="Coutinho P."/>
            <person name="Morrison M."/>
            <person name="Mosoni P."/>
            <person name="Yeoman C.J."/>
            <person name="White B.A."/>
            <person name="Bayer E.A."/>
        </authorList>
    </citation>
    <scope>NUCLEOTIDE SEQUENCE [LARGE SCALE GENOMIC DNA]</scope>
    <source>
        <strain evidence="7 8">007c</strain>
    </source>
</reference>
<feature type="domain" description="Type II methyltransferase M.TaqI-like" evidence="6">
    <location>
        <begin position="255"/>
        <end position="415"/>
    </location>
</feature>
<dbReference type="EMBL" id="ATAX01000003">
    <property type="protein sequence ID" value="EWM55293.1"/>
    <property type="molecule type" value="Genomic_DNA"/>
</dbReference>
<dbReference type="EC" id="2.1.1.72" evidence="1"/>
<dbReference type="Proteomes" id="UP000019365">
    <property type="component" value="Unassembled WGS sequence"/>
</dbReference>
<evidence type="ECO:0000256" key="5">
    <source>
        <dbReference type="ARBA" id="ARBA00047942"/>
    </source>
</evidence>
<dbReference type="GO" id="GO:0009007">
    <property type="term" value="F:site-specific DNA-methyltransferase (adenine-specific) activity"/>
    <property type="evidence" value="ECO:0007669"/>
    <property type="project" value="UniProtKB-EC"/>
</dbReference>
<evidence type="ECO:0000259" key="6">
    <source>
        <dbReference type="Pfam" id="PF07669"/>
    </source>
</evidence>
<dbReference type="Gene3D" id="3.40.50.150">
    <property type="entry name" value="Vaccinia Virus protein VP39"/>
    <property type="match status" value="1"/>
</dbReference>
<organism evidence="7 8">
    <name type="scientific">Ruminococcus flavefaciens 007c</name>
    <dbReference type="NCBI Taxonomy" id="1341157"/>
    <lineage>
        <taxon>Bacteria</taxon>
        <taxon>Bacillati</taxon>
        <taxon>Bacillota</taxon>
        <taxon>Clostridia</taxon>
        <taxon>Eubacteriales</taxon>
        <taxon>Oscillospiraceae</taxon>
        <taxon>Ruminococcus</taxon>
    </lineage>
</organism>
<dbReference type="PATRIC" id="fig|1341157.4.peg.110"/>
<comment type="catalytic activity">
    <reaction evidence="5">
        <text>a 2'-deoxyadenosine in DNA + S-adenosyl-L-methionine = an N(6)-methyl-2'-deoxyadenosine in DNA + S-adenosyl-L-homocysteine + H(+)</text>
        <dbReference type="Rhea" id="RHEA:15197"/>
        <dbReference type="Rhea" id="RHEA-COMP:12418"/>
        <dbReference type="Rhea" id="RHEA-COMP:12419"/>
        <dbReference type="ChEBI" id="CHEBI:15378"/>
        <dbReference type="ChEBI" id="CHEBI:57856"/>
        <dbReference type="ChEBI" id="CHEBI:59789"/>
        <dbReference type="ChEBI" id="CHEBI:90615"/>
        <dbReference type="ChEBI" id="CHEBI:90616"/>
        <dbReference type="EC" id="2.1.1.72"/>
    </reaction>
</comment>
<evidence type="ECO:0000256" key="1">
    <source>
        <dbReference type="ARBA" id="ARBA00011900"/>
    </source>
</evidence>
<gene>
    <name evidence="7" type="ORF">RF007C_04880</name>
</gene>
<keyword evidence="4" id="KW-0949">S-adenosyl-L-methionine</keyword>
<keyword evidence="3" id="KW-0808">Transferase</keyword>
<dbReference type="Pfam" id="PF07669">
    <property type="entry name" value="Eco57I"/>
    <property type="match status" value="1"/>
</dbReference>
<protein>
    <recommendedName>
        <fullName evidence="1">site-specific DNA-methyltransferase (adenine-specific)</fullName>
        <ecNumber evidence="1">2.1.1.72</ecNumber>
    </recommendedName>
</protein>
<proteinExistence type="predicted"/>